<dbReference type="InterPro" id="IPR037217">
    <property type="entry name" value="Trp/Indoleamine_2_3_dOase-like"/>
</dbReference>
<dbReference type="GO" id="GO:0019441">
    <property type="term" value="P:L-tryptophan catabolic process to kynurenine"/>
    <property type="evidence" value="ECO:0007669"/>
    <property type="project" value="InterPro"/>
</dbReference>
<dbReference type="GO" id="GO:0019442">
    <property type="term" value="P:L-tryptophan catabolic process to acetyl-CoA"/>
    <property type="evidence" value="ECO:0007669"/>
    <property type="project" value="TreeGrafter"/>
</dbReference>
<sequence>MLDRTETHRRIETPDMKDYGVYLAVDRLLGCQKPLADLCTPDELQFQIVHQVEELWMKLIAFTLAEIDGHMAARETMRVLTLFDRVHRLMRLMTDQLALLETMSPFDYQSIRLQLGNGSGQESPGFQLLLTLPQPLWARYKAVYLEPEGRSVADVYDSGYRHDEAYMVAEALVEYDELFQLFRAHHIQLIHRSIGMGSKSLKGRPVELLNAGARHRFFPELWDIRAEMTDRWGAEYGVKRDSISGHGAPGHGSGL</sequence>
<keyword evidence="1" id="KW-0560">Oxidoreductase</keyword>
<dbReference type="GO" id="GO:0004833">
    <property type="term" value="F:L-tryptophan 2,3-dioxygenase activity"/>
    <property type="evidence" value="ECO:0007669"/>
    <property type="project" value="InterPro"/>
</dbReference>
<evidence type="ECO:0000313" key="2">
    <source>
        <dbReference type="Proteomes" id="UP000198339"/>
    </source>
</evidence>
<dbReference type="Pfam" id="PF03301">
    <property type="entry name" value="Trp_dioxygenase"/>
    <property type="match status" value="1"/>
</dbReference>
<dbReference type="InterPro" id="IPR004981">
    <property type="entry name" value="Trp_2_3_dOase"/>
</dbReference>
<organism evidence="1 2">
    <name type="scientific">Sphingopyxis indica</name>
    <dbReference type="NCBI Taxonomy" id="436663"/>
    <lineage>
        <taxon>Bacteria</taxon>
        <taxon>Pseudomonadati</taxon>
        <taxon>Pseudomonadota</taxon>
        <taxon>Alphaproteobacteria</taxon>
        <taxon>Sphingomonadales</taxon>
        <taxon>Sphingomonadaceae</taxon>
        <taxon>Sphingopyxis</taxon>
    </lineage>
</organism>
<evidence type="ECO:0000313" key="1">
    <source>
        <dbReference type="EMBL" id="SNS67262.1"/>
    </source>
</evidence>
<dbReference type="PANTHER" id="PTHR10138">
    <property type="entry name" value="TRYPTOPHAN 2,3-DIOXYGENASE"/>
    <property type="match status" value="1"/>
</dbReference>
<dbReference type="OrthoDB" id="9776847at2"/>
<keyword evidence="1" id="KW-0223">Dioxygenase</keyword>
<dbReference type="PANTHER" id="PTHR10138:SF0">
    <property type="entry name" value="TRYPTOPHAN 2,3-DIOXYGENASE"/>
    <property type="match status" value="1"/>
</dbReference>
<dbReference type="AlphaFoldDB" id="A0A239GEV5"/>
<dbReference type="EMBL" id="FZPA01000003">
    <property type="protein sequence ID" value="SNS67262.1"/>
    <property type="molecule type" value="Genomic_DNA"/>
</dbReference>
<proteinExistence type="predicted"/>
<keyword evidence="2" id="KW-1185">Reference proteome</keyword>
<name>A0A239GEV5_9SPHN</name>
<protein>
    <submittedName>
        <fullName evidence="1">Tryptophan 2,3-dioxygenase</fullName>
    </submittedName>
</protein>
<accession>A0A239GEV5</accession>
<dbReference type="GO" id="GO:0020037">
    <property type="term" value="F:heme binding"/>
    <property type="evidence" value="ECO:0007669"/>
    <property type="project" value="InterPro"/>
</dbReference>
<gene>
    <name evidence="1" type="ORF">SAMN06295955_103149</name>
</gene>
<reference evidence="1 2" key="1">
    <citation type="submission" date="2017-06" db="EMBL/GenBank/DDBJ databases">
        <authorList>
            <person name="Kim H.J."/>
            <person name="Triplett B.A."/>
        </authorList>
    </citation>
    <scope>NUCLEOTIDE SEQUENCE [LARGE SCALE GENOMIC DNA]</scope>
    <source>
        <strain evidence="1 2">DS15</strain>
    </source>
</reference>
<dbReference type="Gene3D" id="1.20.58.480">
    <property type="match status" value="2"/>
</dbReference>
<dbReference type="GO" id="GO:0046872">
    <property type="term" value="F:metal ion binding"/>
    <property type="evidence" value="ECO:0007669"/>
    <property type="project" value="InterPro"/>
</dbReference>
<dbReference type="Proteomes" id="UP000198339">
    <property type="component" value="Unassembled WGS sequence"/>
</dbReference>
<dbReference type="RefSeq" id="WP_089215229.1">
    <property type="nucleotide sequence ID" value="NZ_FZPA01000003.1"/>
</dbReference>
<dbReference type="SUPFAM" id="SSF140959">
    <property type="entry name" value="Indolic compounds 2,3-dioxygenase-like"/>
    <property type="match status" value="1"/>
</dbReference>